<dbReference type="SUPFAM" id="SSF55729">
    <property type="entry name" value="Acyl-CoA N-acyltransferases (Nat)"/>
    <property type="match status" value="1"/>
</dbReference>
<evidence type="ECO:0000256" key="3">
    <source>
        <dbReference type="SAM" id="MobiDB-lite"/>
    </source>
</evidence>
<dbReference type="PANTHER" id="PTHR43877">
    <property type="entry name" value="AMINOALKYLPHOSPHONATE N-ACETYLTRANSFERASE-RELATED-RELATED"/>
    <property type="match status" value="1"/>
</dbReference>
<dbReference type="Proteomes" id="UP000248423">
    <property type="component" value="Unassembled WGS sequence"/>
</dbReference>
<dbReference type="InterPro" id="IPR050832">
    <property type="entry name" value="Bact_Acetyltransf"/>
</dbReference>
<evidence type="ECO:0000256" key="1">
    <source>
        <dbReference type="ARBA" id="ARBA00022679"/>
    </source>
</evidence>
<keyword evidence="2" id="KW-0012">Acyltransferase</keyword>
<proteinExistence type="predicted"/>
<dbReference type="Gene3D" id="3.40.630.30">
    <property type="match status" value="1"/>
</dbReference>
<feature type="region of interest" description="Disordered" evidence="3">
    <location>
        <begin position="21"/>
        <end position="44"/>
    </location>
</feature>
<dbReference type="GO" id="GO:0016747">
    <property type="term" value="F:acyltransferase activity, transferring groups other than amino-acyl groups"/>
    <property type="evidence" value="ECO:0007669"/>
    <property type="project" value="InterPro"/>
</dbReference>
<evidence type="ECO:0000259" key="4">
    <source>
        <dbReference type="PROSITE" id="PS51186"/>
    </source>
</evidence>
<evidence type="ECO:0000313" key="6">
    <source>
        <dbReference type="Proteomes" id="UP000248423"/>
    </source>
</evidence>
<name>A0A319E374_ASPSB</name>
<keyword evidence="6" id="KW-1185">Reference proteome</keyword>
<dbReference type="PANTHER" id="PTHR43877:SF5">
    <property type="entry name" value="BLL8307 PROTEIN"/>
    <property type="match status" value="1"/>
</dbReference>
<feature type="compositionally biased region" description="Low complexity" evidence="3">
    <location>
        <begin position="28"/>
        <end position="44"/>
    </location>
</feature>
<sequence>MLIKPDPLTHPSTISLLTHHHTDLQSKTPSSSSSSSSPTPTPTSYVLPLTTLQLDPSITVYTAWNGPNLLGCGALKELSPTEGETKSMRTANAHLRKGVGRAIVQHIMSVSRERGYKWLRLETGSGEGFESARRLYLGLGFGFCEAFGEYLATAGEGNCFMGVEVGK</sequence>
<dbReference type="OrthoDB" id="41532at2759"/>
<dbReference type="InterPro" id="IPR016181">
    <property type="entry name" value="Acyl_CoA_acyltransferase"/>
</dbReference>
<reference evidence="5 6" key="1">
    <citation type="submission" date="2018-02" db="EMBL/GenBank/DDBJ databases">
        <title>The genomes of Aspergillus section Nigri reveals drivers in fungal speciation.</title>
        <authorList>
            <consortium name="DOE Joint Genome Institute"/>
            <person name="Vesth T.C."/>
            <person name="Nybo J."/>
            <person name="Theobald S."/>
            <person name="Brandl J."/>
            <person name="Frisvad J.C."/>
            <person name="Nielsen K.F."/>
            <person name="Lyhne E.K."/>
            <person name="Kogle M.E."/>
            <person name="Kuo A."/>
            <person name="Riley R."/>
            <person name="Clum A."/>
            <person name="Nolan M."/>
            <person name="Lipzen A."/>
            <person name="Salamov A."/>
            <person name="Henrissat B."/>
            <person name="Wiebenga A."/>
            <person name="De vries R.P."/>
            <person name="Grigoriev I.V."/>
            <person name="Mortensen U.H."/>
            <person name="Andersen M.R."/>
            <person name="Baker S.E."/>
        </authorList>
    </citation>
    <scope>NUCLEOTIDE SEQUENCE [LARGE SCALE GENOMIC DNA]</scope>
    <source>
        <strain evidence="5 6">CBS 121057</strain>
    </source>
</reference>
<gene>
    <name evidence="5" type="ORF">BO78DRAFT_398973</name>
</gene>
<protein>
    <recommendedName>
        <fullName evidence="4">N-acetyltransferase domain-containing protein</fullName>
    </recommendedName>
</protein>
<dbReference type="CDD" id="cd04301">
    <property type="entry name" value="NAT_SF"/>
    <property type="match status" value="1"/>
</dbReference>
<evidence type="ECO:0000313" key="5">
    <source>
        <dbReference type="EMBL" id="PYI04441.1"/>
    </source>
</evidence>
<dbReference type="InterPro" id="IPR000182">
    <property type="entry name" value="GNAT_dom"/>
</dbReference>
<feature type="domain" description="N-acetyltransferase" evidence="4">
    <location>
        <begin position="12"/>
        <end position="166"/>
    </location>
</feature>
<dbReference type="VEuPathDB" id="FungiDB:BO78DRAFT_398973"/>
<dbReference type="EMBL" id="KZ826369">
    <property type="protein sequence ID" value="PYI04441.1"/>
    <property type="molecule type" value="Genomic_DNA"/>
</dbReference>
<dbReference type="PROSITE" id="PS51186">
    <property type="entry name" value="GNAT"/>
    <property type="match status" value="1"/>
</dbReference>
<accession>A0A319E374</accession>
<evidence type="ECO:0000256" key="2">
    <source>
        <dbReference type="ARBA" id="ARBA00023315"/>
    </source>
</evidence>
<keyword evidence="1" id="KW-0808">Transferase</keyword>
<organism evidence="5 6">
    <name type="scientific">Aspergillus sclerotiicarbonarius (strain CBS 121057 / IBT 28362)</name>
    <dbReference type="NCBI Taxonomy" id="1448318"/>
    <lineage>
        <taxon>Eukaryota</taxon>
        <taxon>Fungi</taxon>
        <taxon>Dikarya</taxon>
        <taxon>Ascomycota</taxon>
        <taxon>Pezizomycotina</taxon>
        <taxon>Eurotiomycetes</taxon>
        <taxon>Eurotiomycetidae</taxon>
        <taxon>Eurotiales</taxon>
        <taxon>Aspergillaceae</taxon>
        <taxon>Aspergillus</taxon>
        <taxon>Aspergillus subgen. Circumdati</taxon>
    </lineage>
</organism>
<dbReference type="AlphaFoldDB" id="A0A319E374"/>
<dbReference type="Pfam" id="PF00583">
    <property type="entry name" value="Acetyltransf_1"/>
    <property type="match status" value="1"/>
</dbReference>